<dbReference type="RefSeq" id="WP_158767347.1">
    <property type="nucleotide sequence ID" value="NZ_CP047045.1"/>
</dbReference>
<evidence type="ECO:0000313" key="2">
    <source>
        <dbReference type="Proteomes" id="UP000431269"/>
    </source>
</evidence>
<reference evidence="2" key="1">
    <citation type="submission" date="2019-12" db="EMBL/GenBank/DDBJ databases">
        <title>Complete genome of Terracaulis silvestris 0127_4.</title>
        <authorList>
            <person name="Vieira S."/>
            <person name="Riedel T."/>
            <person name="Sproer C."/>
            <person name="Pascual J."/>
            <person name="Boedeker C."/>
            <person name="Overmann J."/>
        </authorList>
    </citation>
    <scope>NUCLEOTIDE SEQUENCE [LARGE SCALE GENOMIC DNA]</scope>
    <source>
        <strain evidence="2">0127_4</strain>
    </source>
</reference>
<dbReference type="AlphaFoldDB" id="A0A6I6MT01"/>
<accession>A0A6I6MT01</accession>
<evidence type="ECO:0000313" key="1">
    <source>
        <dbReference type="EMBL" id="QGZ96566.1"/>
    </source>
</evidence>
<gene>
    <name evidence="1" type="ORF">DSM104635_03426</name>
</gene>
<organism evidence="1 2">
    <name type="scientific">Terricaulis silvestris</name>
    <dbReference type="NCBI Taxonomy" id="2686094"/>
    <lineage>
        <taxon>Bacteria</taxon>
        <taxon>Pseudomonadati</taxon>
        <taxon>Pseudomonadota</taxon>
        <taxon>Alphaproteobacteria</taxon>
        <taxon>Caulobacterales</taxon>
        <taxon>Caulobacteraceae</taxon>
        <taxon>Terricaulis</taxon>
    </lineage>
</organism>
<dbReference type="EMBL" id="CP047045">
    <property type="protein sequence ID" value="QGZ96566.1"/>
    <property type="molecule type" value="Genomic_DNA"/>
</dbReference>
<dbReference type="KEGG" id="tsv:DSM104635_03426"/>
<protein>
    <submittedName>
        <fullName evidence="1">Uncharacterized protein</fullName>
    </submittedName>
</protein>
<sequence>MSDKPADYGREVRDTIVKSSLTGVAATVLAVTIFSPAGFGGLIGTSLASGFGLDPNANAADDPYASLPAFPSPLSPTELETIRSQLARTTASLEITRAATEERIEHIRSIALTDRGATFAPAPQVVEAPVLRLSTAEPVETAPVEAYITTASYAASPMATPDRDLELAELLLAHQSN</sequence>
<name>A0A6I6MT01_9CAUL</name>
<keyword evidence="2" id="KW-1185">Reference proteome</keyword>
<dbReference type="Proteomes" id="UP000431269">
    <property type="component" value="Chromosome"/>
</dbReference>
<proteinExistence type="predicted"/>